<evidence type="ECO:0000313" key="4">
    <source>
        <dbReference type="Proteomes" id="UP000597444"/>
    </source>
</evidence>
<dbReference type="EMBL" id="BNJK01000001">
    <property type="protein sequence ID" value="GHO90933.1"/>
    <property type="molecule type" value="Genomic_DNA"/>
</dbReference>
<protein>
    <submittedName>
        <fullName evidence="3">Uncharacterized protein</fullName>
    </submittedName>
</protein>
<keyword evidence="2" id="KW-0732">Signal</keyword>
<keyword evidence="4" id="KW-1185">Reference proteome</keyword>
<dbReference type="Proteomes" id="UP000597444">
    <property type="component" value="Unassembled WGS sequence"/>
</dbReference>
<evidence type="ECO:0000256" key="1">
    <source>
        <dbReference type="SAM" id="Phobius"/>
    </source>
</evidence>
<feature type="signal peptide" evidence="2">
    <location>
        <begin position="1"/>
        <end position="19"/>
    </location>
</feature>
<organism evidence="3 4">
    <name type="scientific">Reticulibacter mediterranei</name>
    <dbReference type="NCBI Taxonomy" id="2778369"/>
    <lineage>
        <taxon>Bacteria</taxon>
        <taxon>Bacillati</taxon>
        <taxon>Chloroflexota</taxon>
        <taxon>Ktedonobacteria</taxon>
        <taxon>Ktedonobacterales</taxon>
        <taxon>Reticulibacteraceae</taxon>
        <taxon>Reticulibacter</taxon>
    </lineage>
</organism>
<gene>
    <name evidence="3" type="ORF">KSF_009810</name>
</gene>
<sequence>MKYLKILVGLGLIPLGAFAGSHVIIADGTGAALGGLPGGILYCLLFWSAPGLEPQQIRHNVDKKRSIRRHIPVEIMLQ</sequence>
<accession>A0A8J3ICA5</accession>
<dbReference type="RefSeq" id="WP_220201866.1">
    <property type="nucleotide sequence ID" value="NZ_BNJK01000001.1"/>
</dbReference>
<keyword evidence="1" id="KW-1133">Transmembrane helix</keyword>
<dbReference type="AlphaFoldDB" id="A0A8J3ICA5"/>
<keyword evidence="1" id="KW-0812">Transmembrane</keyword>
<evidence type="ECO:0000313" key="3">
    <source>
        <dbReference type="EMBL" id="GHO90933.1"/>
    </source>
</evidence>
<proteinExistence type="predicted"/>
<name>A0A8J3ICA5_9CHLR</name>
<feature type="transmembrane region" description="Helical" evidence="1">
    <location>
        <begin position="29"/>
        <end position="49"/>
    </location>
</feature>
<evidence type="ECO:0000256" key="2">
    <source>
        <dbReference type="SAM" id="SignalP"/>
    </source>
</evidence>
<feature type="chain" id="PRO_5035191439" evidence="2">
    <location>
        <begin position="20"/>
        <end position="78"/>
    </location>
</feature>
<reference evidence="3" key="1">
    <citation type="submission" date="2020-10" db="EMBL/GenBank/DDBJ databases">
        <title>Taxonomic study of unclassified bacteria belonging to the class Ktedonobacteria.</title>
        <authorList>
            <person name="Yabe S."/>
            <person name="Wang C.M."/>
            <person name="Zheng Y."/>
            <person name="Sakai Y."/>
            <person name="Cavaletti L."/>
            <person name="Monciardini P."/>
            <person name="Donadio S."/>
        </authorList>
    </citation>
    <scope>NUCLEOTIDE SEQUENCE</scope>
    <source>
        <strain evidence="3">ID150040</strain>
    </source>
</reference>
<comment type="caution">
    <text evidence="3">The sequence shown here is derived from an EMBL/GenBank/DDBJ whole genome shotgun (WGS) entry which is preliminary data.</text>
</comment>
<keyword evidence="1" id="KW-0472">Membrane</keyword>